<proteinExistence type="predicted"/>
<protein>
    <recommendedName>
        <fullName evidence="4">Saposin B-type domain-containing protein</fullName>
    </recommendedName>
</protein>
<feature type="signal peptide" evidence="1">
    <location>
        <begin position="1"/>
        <end position="19"/>
    </location>
</feature>
<feature type="chain" id="PRO_5040425650" description="Saposin B-type domain-containing protein" evidence="1">
    <location>
        <begin position="20"/>
        <end position="94"/>
    </location>
</feature>
<dbReference type="Proteomes" id="UP001152747">
    <property type="component" value="Unassembled WGS sequence"/>
</dbReference>
<accession>A0A9P1MTW0</accession>
<evidence type="ECO:0008006" key="4">
    <source>
        <dbReference type="Google" id="ProtNLM"/>
    </source>
</evidence>
<sequence length="94" mass="10770">MFKILLFFVLFSLSNCVEQSKTCQICLKLLEQRGGSSSLENYLLAECEELKKSGHGNRFEECKENARRMRAKTEQFLSSEPTNFFGACKIAKMC</sequence>
<dbReference type="AlphaFoldDB" id="A0A9P1MTW0"/>
<reference evidence="2" key="1">
    <citation type="submission" date="2022-11" db="EMBL/GenBank/DDBJ databases">
        <authorList>
            <person name="Kikuchi T."/>
        </authorList>
    </citation>
    <scope>NUCLEOTIDE SEQUENCE</scope>
    <source>
        <strain evidence="2">PS1010</strain>
    </source>
</reference>
<evidence type="ECO:0000313" key="3">
    <source>
        <dbReference type="Proteomes" id="UP001152747"/>
    </source>
</evidence>
<dbReference type="EMBL" id="CANHGI010000001">
    <property type="protein sequence ID" value="CAI5439897.1"/>
    <property type="molecule type" value="Genomic_DNA"/>
</dbReference>
<evidence type="ECO:0000313" key="2">
    <source>
        <dbReference type="EMBL" id="CAI5439897.1"/>
    </source>
</evidence>
<keyword evidence="1" id="KW-0732">Signal</keyword>
<name>A0A9P1MTW0_9PELO</name>
<evidence type="ECO:0000256" key="1">
    <source>
        <dbReference type="SAM" id="SignalP"/>
    </source>
</evidence>
<gene>
    <name evidence="2" type="ORF">CAMP_LOCUS2534</name>
</gene>
<organism evidence="2 3">
    <name type="scientific">Caenorhabditis angaria</name>
    <dbReference type="NCBI Taxonomy" id="860376"/>
    <lineage>
        <taxon>Eukaryota</taxon>
        <taxon>Metazoa</taxon>
        <taxon>Ecdysozoa</taxon>
        <taxon>Nematoda</taxon>
        <taxon>Chromadorea</taxon>
        <taxon>Rhabditida</taxon>
        <taxon>Rhabditina</taxon>
        <taxon>Rhabditomorpha</taxon>
        <taxon>Rhabditoidea</taxon>
        <taxon>Rhabditidae</taxon>
        <taxon>Peloderinae</taxon>
        <taxon>Caenorhabditis</taxon>
    </lineage>
</organism>
<keyword evidence="3" id="KW-1185">Reference proteome</keyword>
<comment type="caution">
    <text evidence="2">The sequence shown here is derived from an EMBL/GenBank/DDBJ whole genome shotgun (WGS) entry which is preliminary data.</text>
</comment>